<feature type="region of interest" description="Disordered" evidence="2">
    <location>
        <begin position="1"/>
        <end position="44"/>
    </location>
</feature>
<evidence type="ECO:0000256" key="3">
    <source>
        <dbReference type="SAM" id="Phobius"/>
    </source>
</evidence>
<keyword evidence="6" id="KW-1185">Reference proteome</keyword>
<dbReference type="PROSITE" id="PS51201">
    <property type="entry name" value="RCK_N"/>
    <property type="match status" value="1"/>
</dbReference>
<reference evidence="6" key="1">
    <citation type="submission" date="2016-10" db="EMBL/GenBank/DDBJ databases">
        <authorList>
            <person name="Varghese N."/>
            <person name="Submissions S."/>
        </authorList>
    </citation>
    <scope>NUCLEOTIDE SEQUENCE [LARGE SCALE GENOMIC DNA]</scope>
    <source>
        <strain evidence="6">DSM 46732</strain>
    </source>
</reference>
<dbReference type="Proteomes" id="UP000199497">
    <property type="component" value="Unassembled WGS sequence"/>
</dbReference>
<keyword evidence="3" id="KW-1133">Transmembrane helix</keyword>
<protein>
    <submittedName>
        <fullName evidence="5">Voltage-gated potassium channel</fullName>
    </submittedName>
</protein>
<dbReference type="Pfam" id="PF07885">
    <property type="entry name" value="Ion_trans_2"/>
    <property type="match status" value="1"/>
</dbReference>
<dbReference type="InterPro" id="IPR036291">
    <property type="entry name" value="NAD(P)-bd_dom_sf"/>
</dbReference>
<dbReference type="InterPro" id="IPR050721">
    <property type="entry name" value="Trk_Ktr_HKT_K-transport"/>
</dbReference>
<dbReference type="GO" id="GO:0034220">
    <property type="term" value="P:monoatomic ion transmembrane transport"/>
    <property type="evidence" value="ECO:0007669"/>
    <property type="project" value="UniProtKB-KW"/>
</dbReference>
<dbReference type="SUPFAM" id="SSF81324">
    <property type="entry name" value="Voltage-gated potassium channels"/>
    <property type="match status" value="1"/>
</dbReference>
<name>A0A1H0VZL0_9ACTN</name>
<evidence type="ECO:0000256" key="1">
    <source>
        <dbReference type="ARBA" id="ARBA00004651"/>
    </source>
</evidence>
<feature type="transmembrane region" description="Helical" evidence="3">
    <location>
        <begin position="167"/>
        <end position="189"/>
    </location>
</feature>
<dbReference type="AlphaFoldDB" id="A0A1H0VZL0"/>
<dbReference type="EMBL" id="FNJR01000010">
    <property type="protein sequence ID" value="SDP83753.1"/>
    <property type="molecule type" value="Genomic_DNA"/>
</dbReference>
<sequence>MADTGRRISPEPASGPGSRSDSPGTGIEGPTGSTGVRTVRRALPFPPVDKHMRRTARLGRRSLPGRRSEATLTDRLTDRPDHALVGVVRMPATAIGPVRSIVRRVIGACLALAVTVLLVYMDRDGYSDTDGTPLSVLDALYYATVSLSTTGYGDIAPVSASARLANVLVITPLRVLFLIVLVGTTLEVLTERSRQALKIQRWRSRVRDHVVVIGYGTKGRSAVTALLGEGAEAGNIVVVDPDPTALEVASSLGLVTVNGSGTRSDVLRVAGIPRARAVVVAPPRDDTAVLVTLTARELAPKAQIVAAVREAENVHLLRQSGADSVVISSETSGRLLGIATSTPSVVEMFEDLLSPDLGLAIAEREVERTEVGGSPRHLSDIVLGLVRDGQLYRVDAPEADAIEEGDRLLYVKKVATA</sequence>
<dbReference type="Gene3D" id="1.10.287.70">
    <property type="match status" value="1"/>
</dbReference>
<dbReference type="Gene3D" id="3.40.50.720">
    <property type="entry name" value="NAD(P)-binding Rossmann-like Domain"/>
    <property type="match status" value="1"/>
</dbReference>
<dbReference type="GO" id="GO:0006813">
    <property type="term" value="P:potassium ion transport"/>
    <property type="evidence" value="ECO:0007669"/>
    <property type="project" value="InterPro"/>
</dbReference>
<dbReference type="GO" id="GO:0005886">
    <property type="term" value="C:plasma membrane"/>
    <property type="evidence" value="ECO:0007669"/>
    <property type="project" value="UniProtKB-SubCell"/>
</dbReference>
<dbReference type="SUPFAM" id="SSF51735">
    <property type="entry name" value="NAD(P)-binding Rossmann-fold domains"/>
    <property type="match status" value="1"/>
</dbReference>
<feature type="domain" description="RCK N-terminal" evidence="4">
    <location>
        <begin position="207"/>
        <end position="327"/>
    </location>
</feature>
<keyword evidence="5" id="KW-0407">Ion channel</keyword>
<evidence type="ECO:0000256" key="2">
    <source>
        <dbReference type="SAM" id="MobiDB-lite"/>
    </source>
</evidence>
<keyword evidence="5" id="KW-0406">Ion transport</keyword>
<keyword evidence="3" id="KW-0472">Membrane</keyword>
<proteinExistence type="predicted"/>
<organism evidence="5 6">
    <name type="scientific">Actinopolyspora xinjiangensis</name>
    <dbReference type="NCBI Taxonomy" id="405564"/>
    <lineage>
        <taxon>Bacteria</taxon>
        <taxon>Bacillati</taxon>
        <taxon>Actinomycetota</taxon>
        <taxon>Actinomycetes</taxon>
        <taxon>Actinopolysporales</taxon>
        <taxon>Actinopolysporaceae</taxon>
        <taxon>Actinopolyspora</taxon>
    </lineage>
</organism>
<gene>
    <name evidence="5" type="ORF">SAMN04487905_11046</name>
</gene>
<dbReference type="Pfam" id="PF02254">
    <property type="entry name" value="TrkA_N"/>
    <property type="match status" value="1"/>
</dbReference>
<dbReference type="STRING" id="405564.SAMN04487905_11046"/>
<evidence type="ECO:0000259" key="4">
    <source>
        <dbReference type="PROSITE" id="PS51201"/>
    </source>
</evidence>
<dbReference type="PANTHER" id="PTHR43833:SF9">
    <property type="entry name" value="POTASSIUM CHANNEL PROTEIN YUGO-RELATED"/>
    <property type="match status" value="1"/>
</dbReference>
<evidence type="ECO:0000313" key="6">
    <source>
        <dbReference type="Proteomes" id="UP000199497"/>
    </source>
</evidence>
<keyword evidence="5" id="KW-0813">Transport</keyword>
<feature type="transmembrane region" description="Helical" evidence="3">
    <location>
        <begin position="101"/>
        <end position="121"/>
    </location>
</feature>
<keyword evidence="3" id="KW-0812">Transmembrane</keyword>
<dbReference type="PANTHER" id="PTHR43833">
    <property type="entry name" value="POTASSIUM CHANNEL PROTEIN 2-RELATED-RELATED"/>
    <property type="match status" value="1"/>
</dbReference>
<dbReference type="InterPro" id="IPR003148">
    <property type="entry name" value="RCK_N"/>
</dbReference>
<dbReference type="InterPro" id="IPR013099">
    <property type="entry name" value="K_chnl_dom"/>
</dbReference>
<comment type="subcellular location">
    <subcellularLocation>
        <location evidence="1">Cell membrane</location>
        <topology evidence="1">Multi-pass membrane protein</topology>
    </subcellularLocation>
</comment>
<accession>A0A1H0VZL0</accession>
<evidence type="ECO:0000313" key="5">
    <source>
        <dbReference type="EMBL" id="SDP83753.1"/>
    </source>
</evidence>